<dbReference type="InParanoid" id="R9T729"/>
<keyword evidence="2" id="KW-0812">Transmembrane</keyword>
<dbReference type="AlphaFoldDB" id="R9T729"/>
<dbReference type="EMBL" id="CP005934">
    <property type="protein sequence ID" value="AGN25476.1"/>
    <property type="molecule type" value="Genomic_DNA"/>
</dbReference>
<keyword evidence="2" id="KW-0472">Membrane</keyword>
<feature type="transmembrane region" description="Helical" evidence="2">
    <location>
        <begin position="925"/>
        <end position="945"/>
    </location>
</feature>
<organism evidence="3 4">
    <name type="scientific">Methanomassiliicoccus intestinalis (strain Issoire-Mx1)</name>
    <dbReference type="NCBI Taxonomy" id="1295009"/>
    <lineage>
        <taxon>Archaea</taxon>
        <taxon>Methanobacteriati</taxon>
        <taxon>Thermoplasmatota</taxon>
        <taxon>Thermoplasmata</taxon>
        <taxon>Methanomassiliicoccales</taxon>
        <taxon>Methanomassiliicoccaceae</taxon>
        <taxon>Methanomassiliicoccus</taxon>
    </lineage>
</organism>
<keyword evidence="2" id="KW-1133">Transmembrane helix</keyword>
<evidence type="ECO:0000313" key="4">
    <source>
        <dbReference type="Proteomes" id="UP000014070"/>
    </source>
</evidence>
<dbReference type="RefSeq" id="WP_020448001.1">
    <property type="nucleotide sequence ID" value="NC_021353.1"/>
</dbReference>
<gene>
    <name evidence="3" type="ORF">MMINT_00610</name>
</gene>
<dbReference type="KEGG" id="mer:MMINT_00610"/>
<dbReference type="Proteomes" id="UP000014070">
    <property type="component" value="Chromosome"/>
</dbReference>
<evidence type="ECO:0000256" key="1">
    <source>
        <dbReference type="SAM" id="MobiDB-lite"/>
    </source>
</evidence>
<protein>
    <submittedName>
        <fullName evidence="3">Uncharacterized protein</fullName>
    </submittedName>
</protein>
<keyword evidence="4" id="KW-1185">Reference proteome</keyword>
<evidence type="ECO:0000313" key="3">
    <source>
        <dbReference type="EMBL" id="AGN25476.1"/>
    </source>
</evidence>
<accession>R9T729</accession>
<reference evidence="3 4" key="1">
    <citation type="journal article" date="2013" name="Genome Announc.">
        <title>Genome sequence of 'Candidatus Methanomassiliicoccus intestinalis' Issoire-Mx1, a third thermoplasmatales-related methanogenic archaeon from human feces.</title>
        <authorList>
            <person name="Borrel G."/>
            <person name="Harris H.M."/>
            <person name="Parisot N."/>
            <person name="Gaci N."/>
            <person name="Tottey W."/>
            <person name="Mihajlovski A."/>
            <person name="Deane J."/>
            <person name="Gribaldo S."/>
            <person name="Bardot O."/>
            <person name="Peyretaillade E."/>
            <person name="Peyret P."/>
            <person name="O'Toole P.W."/>
            <person name="Brugere J.F."/>
        </authorList>
    </citation>
    <scope>NUCLEOTIDE SEQUENCE [LARGE SCALE GENOMIC DNA]</scope>
    <source>
        <strain evidence="3 4">Issoire-Mx1</strain>
    </source>
</reference>
<dbReference type="HOGENOM" id="CLU_306894_0_0_2"/>
<proteinExistence type="predicted"/>
<feature type="region of interest" description="Disordered" evidence="1">
    <location>
        <begin position="43"/>
        <end position="64"/>
    </location>
</feature>
<dbReference type="GeneID" id="41322506"/>
<sequence>MKTEKRLTMALSVLVALMMLAVPLASSSNLFVDGGQTNSNGDAPLIGADADISSTGDNTNSPTTTEGWSVDDVWLIYDQATLNKIGTYVDFAKWCEAVNCSETWQAGMTPWIAIAFTTDEQGDISIQIGDTNTISFNGMKKGNHLATGYLGTALVNNSEDAFGFEITKQISDAVVSLKLGDDVKDNSKTFSYNPVSVNVDFVLNEMNGATILNKTDVTLPINDAKRGINWYKTDYGVRASVLSGFTSVEYLISCLAKTNVITNDGYQIDTWKDASGIVYQNSELPDKDSNVASNRILDDMTITANWSLKTGYAQLDVNVAGDITTDKKFVQAFVLNDDNKIAFSDASKTKTNALITSLPGISQMGYNVVSGSNEQIYTMKVTSSNGNEVKNGTVLSTDDSLTVTYTMNTTLYQKITVSSEMFDSDVVLFAPATDDFTYSQVFNALQKYNGTKSELFGITTSSTYATDKSYVTSDNYYRITGFDGVKGNLESNKNASNAVTLDVSLNEYKVMFMVNGKFEVVSVAYGENPLDKCTLISGMTVDHWVTYESANNKYTFTPVIFTQGYIAQLENQSKADKDKITQTFIACFYPASQTGYAVFNAKGVSDSDNSNAYFGSKDVTEIIVTGKVGDSISKADAPSSSKDHWLFFGWNTTENWGSDDAKKDTFVAYADNKVVTYNAVWDDYKYAVTFYNGSNVAGVFYCNEKTGILKIADLNGAIVGIEYDGTLYSASALKAENAADDTIVYADPNAAKAYLDAYNKIIFSDKDGYALKQWNDADGKAMITVKETTTSPYYEVSKVNIKEIKSDISLYGQFNPKDYTIIYSGNTATMTNEMKQIVKVDESVNLFSDSAFSNDGFKLKEWNTRPDGKGTTYALGASFSLNGEQYEDLKNGEFSLYAIWEKSNGNATPGDNTDGDNDNSNTDTYLLAGILVVIIILIIVVAVVLRKKN</sequence>
<evidence type="ECO:0000256" key="2">
    <source>
        <dbReference type="SAM" id="Phobius"/>
    </source>
</evidence>
<feature type="compositionally biased region" description="Polar residues" evidence="1">
    <location>
        <begin position="52"/>
        <end position="64"/>
    </location>
</feature>
<name>R9T729_METII</name>